<name>A0A8H6FI41_9LECA</name>
<dbReference type="SUPFAM" id="SSF48403">
    <property type="entry name" value="Ankyrin repeat"/>
    <property type="match status" value="1"/>
</dbReference>
<organism evidence="2 3">
    <name type="scientific">Letharia lupina</name>
    <dbReference type="NCBI Taxonomy" id="560253"/>
    <lineage>
        <taxon>Eukaryota</taxon>
        <taxon>Fungi</taxon>
        <taxon>Dikarya</taxon>
        <taxon>Ascomycota</taxon>
        <taxon>Pezizomycotina</taxon>
        <taxon>Lecanoromycetes</taxon>
        <taxon>OSLEUM clade</taxon>
        <taxon>Lecanoromycetidae</taxon>
        <taxon>Lecanorales</taxon>
        <taxon>Lecanorineae</taxon>
        <taxon>Parmeliaceae</taxon>
        <taxon>Letharia</taxon>
    </lineage>
</organism>
<dbReference type="EMBL" id="JACCJB010000003">
    <property type="protein sequence ID" value="KAF6228937.1"/>
    <property type="molecule type" value="Genomic_DNA"/>
</dbReference>
<keyword evidence="3" id="KW-1185">Reference proteome</keyword>
<dbReference type="InterPro" id="IPR036770">
    <property type="entry name" value="Ankyrin_rpt-contain_sf"/>
</dbReference>
<evidence type="ECO:0000256" key="1">
    <source>
        <dbReference type="SAM" id="MobiDB-lite"/>
    </source>
</evidence>
<gene>
    <name evidence="2" type="ORF">HO133_007049</name>
</gene>
<reference evidence="2 3" key="1">
    <citation type="journal article" date="2020" name="Genomics">
        <title>Complete, high-quality genomes from long-read metagenomic sequencing of two wolf lichen thalli reveals enigmatic genome architecture.</title>
        <authorList>
            <person name="McKenzie S.K."/>
            <person name="Walston R.F."/>
            <person name="Allen J.L."/>
        </authorList>
    </citation>
    <scope>NUCLEOTIDE SEQUENCE [LARGE SCALE GENOMIC DNA]</scope>
    <source>
        <strain evidence="2">WasteWater1</strain>
    </source>
</reference>
<feature type="region of interest" description="Disordered" evidence="1">
    <location>
        <begin position="371"/>
        <end position="390"/>
    </location>
</feature>
<dbReference type="GeneID" id="59335449"/>
<accession>A0A8H6FI41</accession>
<comment type="caution">
    <text evidence="2">The sequence shown here is derived from an EMBL/GenBank/DDBJ whole genome shotgun (WGS) entry which is preliminary data.</text>
</comment>
<dbReference type="AlphaFoldDB" id="A0A8H6FI41"/>
<protein>
    <submittedName>
        <fullName evidence="2">Uncharacterized protein</fullName>
    </submittedName>
</protein>
<dbReference type="PANTHER" id="PTHR10039">
    <property type="entry name" value="AMELOGENIN"/>
    <property type="match status" value="1"/>
</dbReference>
<dbReference type="Proteomes" id="UP000593566">
    <property type="component" value="Unassembled WGS sequence"/>
</dbReference>
<dbReference type="Gene3D" id="1.25.40.20">
    <property type="entry name" value="Ankyrin repeat-containing domain"/>
    <property type="match status" value="1"/>
</dbReference>
<evidence type="ECO:0000313" key="3">
    <source>
        <dbReference type="Proteomes" id="UP000593566"/>
    </source>
</evidence>
<dbReference type="RefSeq" id="XP_037156579.1">
    <property type="nucleotide sequence ID" value="XM_037297944.1"/>
</dbReference>
<sequence length="400" mass="44315">MLEALRETSREIDQPIMIVTDGLDECNMNERKDFIKVLTGLKKTSWKSLVTSRFDQDVLSQACDGCFQFSIKDENVEDDIRNFVDSALRGNEPVDNMLSDRAFRLEVIETLTSRAHGIDGFLVSGLAFSAYAKQVLLGLPSKSRIAESAPITALAMSHAIGVSHVLDSNRYHSKLSEDEIPNPASIIGCCMGLNAMDPVIRVVTLAHFDIAKYMQTHRGVLFSWKGKLMLANITLAYLSLEAFSTGLCRQADAFTRRLEAYPFLDYASRHWGHHAREAMLLQDADAKEGKQTLVGNLNGLLNDRMNLESSLQIRSVSKLPVAAHHGFSAIARELMKSQPELVFSQDDFRTSAVHEAARAGWDGLVDVLLQAGAPPSPKDKDEKAPVHSAPQYQHHLIALK</sequence>
<proteinExistence type="predicted"/>
<evidence type="ECO:0000313" key="2">
    <source>
        <dbReference type="EMBL" id="KAF6228937.1"/>
    </source>
</evidence>